<dbReference type="EMBL" id="JAWDJW010008672">
    <property type="protein sequence ID" value="KAK3060317.1"/>
    <property type="molecule type" value="Genomic_DNA"/>
</dbReference>
<evidence type="ECO:0000313" key="2">
    <source>
        <dbReference type="Proteomes" id="UP001186974"/>
    </source>
</evidence>
<reference evidence="1" key="1">
    <citation type="submission" date="2024-09" db="EMBL/GenBank/DDBJ databases">
        <title>Black Yeasts Isolated from many extreme environments.</title>
        <authorList>
            <person name="Coleine C."/>
            <person name="Stajich J.E."/>
            <person name="Selbmann L."/>
        </authorList>
    </citation>
    <scope>NUCLEOTIDE SEQUENCE</scope>
    <source>
        <strain evidence="1">CCFEE 5737</strain>
    </source>
</reference>
<sequence length="312" mass="34230">MRRDRRPAEQPPRSAVVTDGFLKRENYIDNVWQGFPIPTKRSVDAVVTVTSTVFATPAPSLSLDGKQLDAQSTLPATASPTDIDIVVNLPAAPSPKKGGLSDATEHTLIAAGSIGGTLLLIFAVFVLYRMRKGYLLKHTLIFNAEKQKRWKTPEVTEPLGRDWGTRYNTWNKRASSWNGKNNWDFTDAGLANGTLPQLPGKSLVRPETGASDRPLVNAMQMPGRHSFREQSVRNGSVHTLQQPDSLDRRTAGRTRGSTNFYDEKTVLSPVSALPLPQSPKTRQYTPTPSSIALPTKNPTATRVISDPFGTKS</sequence>
<protein>
    <submittedName>
        <fullName evidence="1">Uncharacterized protein</fullName>
    </submittedName>
</protein>
<keyword evidence="2" id="KW-1185">Reference proteome</keyword>
<gene>
    <name evidence="1" type="ORF">LTS18_008811</name>
</gene>
<proteinExistence type="predicted"/>
<comment type="caution">
    <text evidence="1">The sequence shown here is derived from an EMBL/GenBank/DDBJ whole genome shotgun (WGS) entry which is preliminary data.</text>
</comment>
<organism evidence="1 2">
    <name type="scientific">Coniosporium uncinatum</name>
    <dbReference type="NCBI Taxonomy" id="93489"/>
    <lineage>
        <taxon>Eukaryota</taxon>
        <taxon>Fungi</taxon>
        <taxon>Dikarya</taxon>
        <taxon>Ascomycota</taxon>
        <taxon>Pezizomycotina</taxon>
        <taxon>Dothideomycetes</taxon>
        <taxon>Dothideomycetes incertae sedis</taxon>
        <taxon>Coniosporium</taxon>
    </lineage>
</organism>
<name>A0ACC3D1Q5_9PEZI</name>
<evidence type="ECO:0000313" key="1">
    <source>
        <dbReference type="EMBL" id="KAK3060317.1"/>
    </source>
</evidence>
<accession>A0ACC3D1Q5</accession>
<dbReference type="Proteomes" id="UP001186974">
    <property type="component" value="Unassembled WGS sequence"/>
</dbReference>
<feature type="non-terminal residue" evidence="1">
    <location>
        <position position="312"/>
    </location>
</feature>